<evidence type="ECO:0000313" key="1">
    <source>
        <dbReference type="EMBL" id="QDJ27293.1"/>
    </source>
</evidence>
<accession>A0A7L4WCV6</accession>
<gene>
    <name evidence="1" type="ORF">BHS01_01285</name>
</gene>
<protein>
    <submittedName>
        <fullName evidence="1">Uncharacterized protein</fullName>
    </submittedName>
</protein>
<dbReference type="Proteomes" id="UP000516280">
    <property type="component" value="Chromosome"/>
</dbReference>
<organism evidence="1 2">
    <name type="scientific">Pseudolactococcus paracarnosus</name>
    <dbReference type="NCBI Taxonomy" id="2749962"/>
    <lineage>
        <taxon>Bacteria</taxon>
        <taxon>Bacillati</taxon>
        <taxon>Bacillota</taxon>
        <taxon>Bacilli</taxon>
        <taxon>Lactobacillales</taxon>
        <taxon>Streptococcaceae</taxon>
        <taxon>Pseudolactococcus</taxon>
    </lineage>
</organism>
<dbReference type="KEGG" id="lpaa:BHS01_01285"/>
<reference evidence="1 2" key="1">
    <citation type="submission" date="2016-09" db="EMBL/GenBank/DDBJ databases">
        <title>Lactic acid bacteria from MAP meat Genome sequencing and assembly.</title>
        <authorList>
            <person name="Behr J."/>
            <person name="Hilgarth M."/>
            <person name="Vogel R.F."/>
        </authorList>
    </citation>
    <scope>NUCLEOTIDE SEQUENCE [LARGE SCALE GENOMIC DNA]</scope>
    <source>
        <strain evidence="1 2">TMW21615</strain>
    </source>
</reference>
<name>A0A7L4WCV6_9LACT</name>
<proteinExistence type="predicted"/>
<sequence>MADSFSVAAFHLGLMCELTALTDLLSDHIFYEDYGRDYQLLRRHFSTRKLDPDALADMLAFSGELLALASRGLKNEDLARHVIWHRFTNGLKQEKIQLKKA</sequence>
<dbReference type="AlphaFoldDB" id="A0A7L4WCV6"/>
<dbReference type="EMBL" id="CP017195">
    <property type="protein sequence ID" value="QDJ27293.1"/>
    <property type="molecule type" value="Genomic_DNA"/>
</dbReference>
<evidence type="ECO:0000313" key="2">
    <source>
        <dbReference type="Proteomes" id="UP000516280"/>
    </source>
</evidence>
<dbReference type="RefSeq" id="WP_335904762.1">
    <property type="nucleotide sequence ID" value="NZ_CP017195.1"/>
</dbReference>